<feature type="domain" description="RRM" evidence="4">
    <location>
        <begin position="13"/>
        <end position="98"/>
    </location>
</feature>
<reference evidence="6" key="1">
    <citation type="submission" date="2015-02" db="EMBL/GenBank/DDBJ databases">
        <authorList>
            <person name="Gon?alves P."/>
        </authorList>
    </citation>
    <scope>NUCLEOTIDE SEQUENCE [LARGE SCALE GENOMIC DNA]</scope>
</reference>
<dbReference type="Proteomes" id="UP000243876">
    <property type="component" value="Unassembled WGS sequence"/>
</dbReference>
<accession>A0A0D6EPK2</accession>
<feature type="compositionally biased region" description="Basic and acidic residues" evidence="3">
    <location>
        <begin position="124"/>
        <end position="133"/>
    </location>
</feature>
<dbReference type="Gene3D" id="3.30.70.330">
    <property type="match status" value="4"/>
</dbReference>
<dbReference type="PANTHER" id="PTHR48025:SF1">
    <property type="entry name" value="RRM DOMAIN-CONTAINING PROTEIN"/>
    <property type="match status" value="1"/>
</dbReference>
<dbReference type="InterPro" id="IPR000504">
    <property type="entry name" value="RRM_dom"/>
</dbReference>
<dbReference type="InterPro" id="IPR035979">
    <property type="entry name" value="RBD_domain_sf"/>
</dbReference>
<evidence type="ECO:0000259" key="4">
    <source>
        <dbReference type="PROSITE" id="PS50102"/>
    </source>
</evidence>
<keyword evidence="6" id="KW-1185">Reference proteome</keyword>
<proteinExistence type="predicted"/>
<dbReference type="EMBL" id="CENE01000017">
    <property type="protein sequence ID" value="CEQ41791.1"/>
    <property type="molecule type" value="Genomic_DNA"/>
</dbReference>
<organism evidence="5 6">
    <name type="scientific">Sporidiobolus salmonicolor</name>
    <name type="common">Yeast-like fungus</name>
    <name type="synonym">Sporobolomyces salmonicolor</name>
    <dbReference type="NCBI Taxonomy" id="5005"/>
    <lineage>
        <taxon>Eukaryota</taxon>
        <taxon>Fungi</taxon>
        <taxon>Dikarya</taxon>
        <taxon>Basidiomycota</taxon>
        <taxon>Pucciniomycotina</taxon>
        <taxon>Microbotryomycetes</taxon>
        <taxon>Sporidiobolales</taxon>
        <taxon>Sporidiobolaceae</taxon>
        <taxon>Sporobolomyces</taxon>
    </lineage>
</organism>
<evidence type="ECO:0000256" key="2">
    <source>
        <dbReference type="PROSITE-ProRule" id="PRU00176"/>
    </source>
</evidence>
<evidence type="ECO:0000256" key="1">
    <source>
        <dbReference type="ARBA" id="ARBA00022884"/>
    </source>
</evidence>
<dbReference type="GO" id="GO:0005634">
    <property type="term" value="C:nucleus"/>
    <property type="evidence" value="ECO:0007669"/>
    <property type="project" value="TreeGrafter"/>
</dbReference>
<feature type="region of interest" description="Disordered" evidence="3">
    <location>
        <begin position="521"/>
        <end position="543"/>
    </location>
</feature>
<dbReference type="AlphaFoldDB" id="A0A0D6EPK2"/>
<dbReference type="OrthoDB" id="439639at2759"/>
<dbReference type="InterPro" id="IPR012677">
    <property type="entry name" value="Nucleotide-bd_a/b_plait_sf"/>
</dbReference>
<dbReference type="InterPro" id="IPR050502">
    <property type="entry name" value="Euk_RNA-bind_prot"/>
</dbReference>
<name>A0A0D6EPK2_SPOSA</name>
<dbReference type="GO" id="GO:0003729">
    <property type="term" value="F:mRNA binding"/>
    <property type="evidence" value="ECO:0007669"/>
    <property type="project" value="TreeGrafter"/>
</dbReference>
<evidence type="ECO:0000313" key="6">
    <source>
        <dbReference type="Proteomes" id="UP000243876"/>
    </source>
</evidence>
<keyword evidence="1 2" id="KW-0694">RNA-binding</keyword>
<evidence type="ECO:0000256" key="3">
    <source>
        <dbReference type="SAM" id="MobiDB-lite"/>
    </source>
</evidence>
<feature type="region of interest" description="Disordered" evidence="3">
    <location>
        <begin position="154"/>
        <end position="261"/>
    </location>
</feature>
<feature type="compositionally biased region" description="Low complexity" evidence="3">
    <location>
        <begin position="154"/>
        <end position="163"/>
    </location>
</feature>
<dbReference type="SUPFAM" id="SSF54928">
    <property type="entry name" value="RNA-binding domain, RBD"/>
    <property type="match status" value="4"/>
</dbReference>
<feature type="domain" description="RRM" evidence="4">
    <location>
        <begin position="549"/>
        <end position="632"/>
    </location>
</feature>
<feature type="region of interest" description="Disordered" evidence="3">
    <location>
        <begin position="106"/>
        <end position="133"/>
    </location>
</feature>
<dbReference type="Pfam" id="PF00076">
    <property type="entry name" value="RRM_1"/>
    <property type="match status" value="3"/>
</dbReference>
<sequence>MASPSSSHEAQPTRLLFTSLHPSVAAEHLRTHLAQCPPAPPAITDLKVVTRPDGTSRCIAFAGFRRHADADRVRQWASGAWVAGDRGGSRIKVDWAKDVRSLSQVAARDAAPPPAKRVRLAGKVSDRPSSHDVDSRFQDFLAVMAPARAAPAPAVVAQPSTPALPVRPSSPPLTPATRPAPASPPAPVAPRVDSSSDQTNVDSAAGDEALSDAEYLARRMKRRIGELDEEPEITETDGGAEPGRDWEQAEEAPTVEATESRAAAEVHIPLDAATGASKGLAYVTFRQSSCAVEAYAALDGRTFQGRLLHILPAVGRVSKASREGSKAGVKAERLEARKQTAGQSFSWATLYLNANAALSAVADRLGVAKSALLDPSASDPAVKVALAEAHTLGEIKQYFENVGALSSYPTSSLDLMKLAQEGVNLTAFAQAGPRSATCILIKNLPYGTTVPSLSALLAPFGHPSRLLVPPSGTIAVVEMPDASSASEAWRNLVYKQFGGNVLYLEKAPASLWAVDRVGPSSAAATDSLPPVTISTQPEPMPSSGTGAGATLFVKNLNFDTTSTRLQGAFQHLPGFVFARVQTKPDPRHSGRTLSMGYGFVGFRTTNDAASAKAARQDHVLDGHQLDIRFAQRGAAPSEPVGTASKARETTTKLLVKNVPFEATRKELRQLFRFVALSADRVPSQALYWFDVVS</sequence>
<evidence type="ECO:0000313" key="5">
    <source>
        <dbReference type="EMBL" id="CEQ41791.1"/>
    </source>
</evidence>
<dbReference type="PANTHER" id="PTHR48025">
    <property type="entry name" value="OS02G0815200 PROTEIN"/>
    <property type="match status" value="1"/>
</dbReference>
<dbReference type="PROSITE" id="PS50102">
    <property type="entry name" value="RRM"/>
    <property type="match status" value="2"/>
</dbReference>
<dbReference type="SMART" id="SM00360">
    <property type="entry name" value="RRM"/>
    <property type="match status" value="4"/>
</dbReference>
<protein>
    <submittedName>
        <fullName evidence="5">SPOSA6832_03550-mRNA-1:cds</fullName>
    </submittedName>
</protein>
<gene>
    <name evidence="5" type="primary">SPOSA6832_03550</name>
</gene>